<dbReference type="Proteomes" id="UP000030666">
    <property type="component" value="Unassembled WGS sequence"/>
</dbReference>
<dbReference type="EMBL" id="KE123470">
    <property type="protein sequence ID" value="EUT93815.1"/>
    <property type="molecule type" value="Genomic_DNA"/>
</dbReference>
<reference evidence="2" key="1">
    <citation type="submission" date="2013-02" db="EMBL/GenBank/DDBJ databases">
        <title>The Genome Sequence of Plasmodium falciparum Santa Lucia.</title>
        <authorList>
            <consortium name="The Broad Institute Genome Sequencing Platform"/>
            <consortium name="The Broad Institute Genome Sequencing Center for Infectious Disease"/>
            <person name="Neafsey D."/>
            <person name="Cheeseman I."/>
            <person name="Volkman S."/>
            <person name="Adams J."/>
            <person name="Walker B."/>
            <person name="Young S.K."/>
            <person name="Zeng Q."/>
            <person name="Gargeya S."/>
            <person name="Fitzgerald M."/>
            <person name="Haas B."/>
            <person name="Abouelleil A."/>
            <person name="Alvarado L."/>
            <person name="Arachchi H.M."/>
            <person name="Berlin A.M."/>
            <person name="Chapman S.B."/>
            <person name="Dewar J."/>
            <person name="Goldberg J."/>
            <person name="Griggs A."/>
            <person name="Gujja S."/>
            <person name="Hansen M."/>
            <person name="Howarth C."/>
            <person name="Imamovic A."/>
            <person name="Larimer J."/>
            <person name="McCowan C."/>
            <person name="Murphy C."/>
            <person name="Neiman D."/>
            <person name="Pearson M."/>
            <person name="Priest M."/>
            <person name="Roberts A."/>
            <person name="Saif S."/>
            <person name="Shea T."/>
            <person name="Sisk P."/>
            <person name="Sykes S."/>
            <person name="Wortman J."/>
            <person name="Nusbaum C."/>
            <person name="Birren B."/>
        </authorList>
    </citation>
    <scope>NUCLEOTIDE SEQUENCE [LARGE SCALE GENOMIC DNA]</scope>
    <source>
        <strain evidence="2">Santa Lucia</strain>
    </source>
</reference>
<evidence type="ECO:0000313" key="2">
    <source>
        <dbReference type="EMBL" id="EUT93815.1"/>
    </source>
</evidence>
<organism evidence="2">
    <name type="scientific">Plasmodium falciparum Santa Lucia</name>
    <dbReference type="NCBI Taxonomy" id="478859"/>
    <lineage>
        <taxon>Eukaryota</taxon>
        <taxon>Sar</taxon>
        <taxon>Alveolata</taxon>
        <taxon>Apicomplexa</taxon>
        <taxon>Aconoidasida</taxon>
        <taxon>Haemosporida</taxon>
        <taxon>Plasmodiidae</taxon>
        <taxon>Plasmodium</taxon>
        <taxon>Plasmodium (Laverania)</taxon>
    </lineage>
</organism>
<accession>W7GCZ6</accession>
<gene>
    <name evidence="2" type="ORF">PFAG_00125</name>
</gene>
<feature type="compositionally biased region" description="Basic and acidic residues" evidence="1">
    <location>
        <begin position="1208"/>
        <end position="1224"/>
    </location>
</feature>
<name>W7GCZ6_PLAFA</name>
<feature type="compositionally biased region" description="Basic and acidic residues" evidence="1">
    <location>
        <begin position="501"/>
        <end position="524"/>
    </location>
</feature>
<feature type="region of interest" description="Disordered" evidence="1">
    <location>
        <begin position="501"/>
        <end position="669"/>
    </location>
</feature>
<feature type="region of interest" description="Disordered" evidence="1">
    <location>
        <begin position="1208"/>
        <end position="1229"/>
    </location>
</feature>
<evidence type="ECO:0000256" key="1">
    <source>
        <dbReference type="SAM" id="MobiDB-lite"/>
    </source>
</evidence>
<sequence>MINILHIPTNNYSMPNEKDINSYEFFGSEPIELYDGKSNKNCVITSQSYICIENPHAAILSEREQRILEESSDSDTYYEDEEIYLENMFLGNKNPKHRTLIEIYLEKNKDMNNSEDWSKRKVPKNTTWFEIYMKGKDNGEEDINIKNDKDKIGDNNKYDSMYYDDYDQYNSIDYNKDNMDDYVYDEPNKCNEEENIGNMEHLHDILKKNTDELLYIFIESYNRKLCQGEYDMNEYDMNEYDMNEYDMNEHNMNEFNNILHILENKNKTKEDDQNDVAHVREDNKNDMHEEITKRVEDTLSNNICDKKKKKKNKKKKKKKNKNKNISICKNTCDQKLLWEEWFNRKNEDFLNSMNEEYTHINLNNFIHNNNHDNDENYTLDQVEGYPMTSYQNNIYKDFLEKGVHYFEDINNILKGNLNDDKTHNGNYNGDDIMNNNNYYDEDYAHDKYLGLTNGKRKYKILCEETREEWNVMNDGDEDKKKVNTPLLKVIPLNDIINEMKEDKKNDKMRKEDVNKSSVKKENKKWSGNSNDIEYVDDSNESDKSDDNDERDDDDDSNDNDESDDSNESDESDDNDESDDDDERDDESDDESDDDDERDDESDDNDDNDDSNESDDSDNSNDSNESDDNNDSDNSNDSNESDVCDDSNDSNESDESDHSNDCDDSNNSNVCDNSNDCDDKKCTLIIPPKYHNSNIKESEKYNPYDIISPKIYNEILENDGYNNVCFYDKKEENRIKENVDCTSDDNNCNLKNDDFSNYDKVNYDSNKDLKPLNLSDVINICDICNDKKRKCTNLPCDCILCKKKHNVCYCNMCKKKEKNMREDLSVVKYNEYPISVSDPLNLLYFLISRKIWKAVKYFFFFYYLFKYTLLKLFFERSRKRPTQQIIITRKKEKTQEICFHPMKKENKEVYGKCKDESHMIDKKKCMCVDCNYKNCNTPSDIQNECICSKINEDRNNDMINISEIFYRFIKFITMIEIYLCVIEEIKREEWEKKEPNFFIIFVEEIEKMNDIKDDINNKNNDAIIFYGHRDKKKKRKKKKKEINNCDENCNINSKYNIKDNEEKVNKIKKKYERGGKKKVKIPKSNEQLIDECLKKRNDLMKNIYDEKIHRRNHKWYDEKNEKREETRKKKQLNECNNKDYYFPLENKRNVIFLKIFNRYNKIWKELINKKNCMLELWRKEKWFQELKERWINEEKYILYEQEKDKDKDKEKCLNESGDKNENLHTEKKKKNINSIRDNNNDYYDNVENRLLKRKEIAWRIIIQNILLNIEMWDKYEWFNVLVEEKASSFDIFQLFDFKNDVYFLDDNLFDKDMVYCTSTNNYGVMENDNDDDKIIKIQNLNEKLKNGKAEFKDILLYLYTYMLDDCQRDELIKEKELFLKICTEEIIKKEEGNEKNNIYTHQNI</sequence>
<feature type="compositionally biased region" description="Acidic residues" evidence="1">
    <location>
        <begin position="533"/>
        <end position="630"/>
    </location>
</feature>
<feature type="compositionally biased region" description="Acidic residues" evidence="1">
    <location>
        <begin position="638"/>
        <end position="654"/>
    </location>
</feature>
<protein>
    <submittedName>
        <fullName evidence="2">Uncharacterized protein</fullName>
    </submittedName>
</protein>
<proteinExistence type="predicted"/>